<dbReference type="PANTHER" id="PTHR45902">
    <property type="entry name" value="LATROPHILIN RECEPTOR-LIKE PROTEIN A"/>
    <property type="match status" value="1"/>
</dbReference>
<gene>
    <name evidence="7" type="ORF">OS493_006354</name>
</gene>
<evidence type="ECO:0000256" key="2">
    <source>
        <dbReference type="ARBA" id="ARBA00022692"/>
    </source>
</evidence>
<evidence type="ECO:0000256" key="3">
    <source>
        <dbReference type="ARBA" id="ARBA00022989"/>
    </source>
</evidence>
<feature type="domain" description="G-protein coupled receptors family 2 profile 2" evidence="6">
    <location>
        <begin position="412"/>
        <end position="663"/>
    </location>
</feature>
<evidence type="ECO:0000256" key="4">
    <source>
        <dbReference type="ARBA" id="ARBA00023136"/>
    </source>
</evidence>
<comment type="subcellular location">
    <subcellularLocation>
        <location evidence="1">Membrane</location>
        <topology evidence="1">Multi-pass membrane protein</topology>
    </subcellularLocation>
</comment>
<dbReference type="CDD" id="cd15039">
    <property type="entry name" value="7tmB3_Methuselah-like"/>
    <property type="match status" value="1"/>
</dbReference>
<organism evidence="7 8">
    <name type="scientific">Desmophyllum pertusum</name>
    <dbReference type="NCBI Taxonomy" id="174260"/>
    <lineage>
        <taxon>Eukaryota</taxon>
        <taxon>Metazoa</taxon>
        <taxon>Cnidaria</taxon>
        <taxon>Anthozoa</taxon>
        <taxon>Hexacorallia</taxon>
        <taxon>Scleractinia</taxon>
        <taxon>Caryophylliina</taxon>
        <taxon>Caryophylliidae</taxon>
        <taxon>Desmophyllum</taxon>
    </lineage>
</organism>
<dbReference type="SUPFAM" id="SSF81321">
    <property type="entry name" value="Family A G protein-coupled receptor-like"/>
    <property type="match status" value="1"/>
</dbReference>
<sequence>MQNVVISSPSYTYIICGGKGNRRTDLSTLSRNCSPDAAPTSGPQWEDEIRIFVQRFTVASDGSESQKYWRCRKPVNSQTRPLTTNKICHGLDSAYHGYVFWNKCPKNWKERGVRQQCQDEDQNDLLRNLPVFDKDSHVTYRNIFCARCNGAVNTSYWKIKFDCKTWFNVTTLDLRNNLGLLHKMCLVDKKPQDFQLNFLKQCIPRFQDCLKVSQEKNESHCQTECLGYAFPVCSVYNGVRFRNPQCALCNGFKPRVLISDCTTGIDGLLPSLTILFDFSSTSKYSIVVEDKQEGVVKSTEEAWSCSLDQVYDPYAGRCKTIVSSGSHGGHQPSKHNDTHWNPNCTFIAFNKTDYEQLSNGSVYLKLHNKIYSNTTYTIRDSRLLLCMNFTRNMTGTEKERRFRKMKTTPKSLQLLTSIGCIVSMVSLVLLLITYILFAELRNLPGKIIINVAFSLLLYQSVLFSAVKTDDQETCLAVAVLLHYFVLSSFTWMNVMAYDVHRIFTASAVANRRGSYKKRLMKYCLYAWGAPVIVVLVCVIADHVQKGSIGYGLGEEECFISQPRAILYSFVLPVALLMVFNLFAFGHTVIHIVNTRKTTQQVTNQQHRTSVALICVKMASVMGVTWILGIAANVKALSFLWYPYVVFKQSPRSVYFPVVRCQQKGFTIVQK</sequence>
<evidence type="ECO:0000256" key="5">
    <source>
        <dbReference type="SAM" id="Phobius"/>
    </source>
</evidence>
<name>A0A9X0A5D4_9CNID</name>
<dbReference type="OrthoDB" id="5966762at2759"/>
<keyword evidence="8" id="KW-1185">Reference proteome</keyword>
<evidence type="ECO:0000313" key="7">
    <source>
        <dbReference type="EMBL" id="KAJ7393383.1"/>
    </source>
</evidence>
<keyword evidence="3 5" id="KW-1133">Transmembrane helix</keyword>
<evidence type="ECO:0000259" key="6">
    <source>
        <dbReference type="PROSITE" id="PS50261"/>
    </source>
</evidence>
<feature type="transmembrane region" description="Helical" evidence="5">
    <location>
        <begin position="610"/>
        <end position="631"/>
    </location>
</feature>
<dbReference type="Pfam" id="PF00002">
    <property type="entry name" value="7tm_2"/>
    <property type="match status" value="1"/>
</dbReference>
<comment type="caution">
    <text evidence="7">The sequence shown here is derived from an EMBL/GenBank/DDBJ whole genome shotgun (WGS) entry which is preliminary data.</text>
</comment>
<dbReference type="PANTHER" id="PTHR45902:SF4">
    <property type="entry name" value="G-PROTEIN COUPLED RECEPTORS FAMILY 2 PROFILE 2 DOMAIN-CONTAINING PROTEIN"/>
    <property type="match status" value="1"/>
</dbReference>
<dbReference type="AlphaFoldDB" id="A0A9X0A5D4"/>
<feature type="transmembrane region" description="Helical" evidence="5">
    <location>
        <begin position="447"/>
        <end position="463"/>
    </location>
</feature>
<dbReference type="InterPro" id="IPR017981">
    <property type="entry name" value="GPCR_2-like_7TM"/>
</dbReference>
<dbReference type="InterPro" id="IPR000832">
    <property type="entry name" value="GPCR_2_secretin-like"/>
</dbReference>
<keyword evidence="4 5" id="KW-0472">Membrane</keyword>
<protein>
    <recommendedName>
        <fullName evidence="6">G-protein coupled receptors family 2 profile 2 domain-containing protein</fullName>
    </recommendedName>
</protein>
<accession>A0A9X0A5D4</accession>
<dbReference type="EMBL" id="MU825398">
    <property type="protein sequence ID" value="KAJ7393383.1"/>
    <property type="molecule type" value="Genomic_DNA"/>
</dbReference>
<evidence type="ECO:0000313" key="8">
    <source>
        <dbReference type="Proteomes" id="UP001163046"/>
    </source>
</evidence>
<dbReference type="Proteomes" id="UP001163046">
    <property type="component" value="Unassembled WGS sequence"/>
</dbReference>
<feature type="transmembrane region" description="Helical" evidence="5">
    <location>
        <begin position="564"/>
        <end position="589"/>
    </location>
</feature>
<feature type="transmembrane region" description="Helical" evidence="5">
    <location>
        <begin position="522"/>
        <end position="544"/>
    </location>
</feature>
<evidence type="ECO:0000256" key="1">
    <source>
        <dbReference type="ARBA" id="ARBA00004141"/>
    </source>
</evidence>
<feature type="transmembrane region" description="Helical" evidence="5">
    <location>
        <begin position="414"/>
        <end position="435"/>
    </location>
</feature>
<dbReference type="PROSITE" id="PS50261">
    <property type="entry name" value="G_PROTEIN_RECEP_F2_4"/>
    <property type="match status" value="1"/>
</dbReference>
<feature type="transmembrane region" description="Helical" evidence="5">
    <location>
        <begin position="475"/>
        <end position="494"/>
    </location>
</feature>
<proteinExistence type="predicted"/>
<keyword evidence="2 5" id="KW-0812">Transmembrane</keyword>
<dbReference type="Gene3D" id="1.20.1070.10">
    <property type="entry name" value="Rhodopsin 7-helix transmembrane proteins"/>
    <property type="match status" value="1"/>
</dbReference>
<reference evidence="7" key="1">
    <citation type="submission" date="2023-01" db="EMBL/GenBank/DDBJ databases">
        <title>Genome assembly of the deep-sea coral Lophelia pertusa.</title>
        <authorList>
            <person name="Herrera S."/>
            <person name="Cordes E."/>
        </authorList>
    </citation>
    <scope>NUCLEOTIDE SEQUENCE</scope>
    <source>
        <strain evidence="7">USNM1676648</strain>
        <tissue evidence="7">Polyp</tissue>
    </source>
</reference>
<dbReference type="GO" id="GO:0016020">
    <property type="term" value="C:membrane"/>
    <property type="evidence" value="ECO:0007669"/>
    <property type="project" value="UniProtKB-SubCell"/>
</dbReference>
<dbReference type="GO" id="GO:0007166">
    <property type="term" value="P:cell surface receptor signaling pathway"/>
    <property type="evidence" value="ECO:0007669"/>
    <property type="project" value="InterPro"/>
</dbReference>
<dbReference type="GO" id="GO:0004930">
    <property type="term" value="F:G protein-coupled receptor activity"/>
    <property type="evidence" value="ECO:0007669"/>
    <property type="project" value="InterPro"/>
</dbReference>
<dbReference type="InterPro" id="IPR053231">
    <property type="entry name" value="GPCR_LN-TM7"/>
</dbReference>